<sequence>MENGYSNVTRTLVHAILKLTAPRRHTTSSQSVCQYIYCQFSLDDQEDLDESCQITTTRLSFYDNGRRHDNSYIVMISQYIQLYIYPIFILMGIIGNSLSCYIMFRNVRRNGYSANLYLTLLAFIDCLFLLGSAIPDWISHVGRYAHIKYLSDLCCRLVYWFGHFTTHLSAGLVVSVTVERFIAVRYPLLAPKINTVFHTHVVLLMLITFLFVLDGHVFILVKHFQETVHIISTCHNDTDVHYVRPTIIRCDIADERNESVWGFVDFAVYALIPFVIILTLNSLIIHRLIHAQRLRQRMSYNNKKLSRHEYEHIHRNISDLSPTSMEKCTSLKRTRSMPVKQPSPKISRGHSSKLECQFGPKTNPICHIDPQSFHLSVKLSDLSTETSLEIKHRSGHLCEHSFIGQTTNTSNIRLTILLLFVSFSFLALTLPSVVFNLIVFTTFQSRPQTTTNFSTVARYNLPLYAQFCHAIIRLFMIMNHSINFILYFVVGKRFRRDLKRLCCGC</sequence>
<gene>
    <name evidence="12" type="ORF">XAT740_LOCUS14425</name>
</gene>
<feature type="transmembrane region" description="Helical" evidence="10">
    <location>
        <begin position="195"/>
        <end position="213"/>
    </location>
</feature>
<dbReference type="Pfam" id="PF00001">
    <property type="entry name" value="7tm_1"/>
    <property type="match status" value="1"/>
</dbReference>
<evidence type="ECO:0000259" key="11">
    <source>
        <dbReference type="PROSITE" id="PS50262"/>
    </source>
</evidence>
<evidence type="ECO:0000256" key="9">
    <source>
        <dbReference type="SAM" id="MobiDB-lite"/>
    </source>
</evidence>
<keyword evidence="4 8" id="KW-0297">G-protein coupled receptor</keyword>
<feature type="region of interest" description="Disordered" evidence="9">
    <location>
        <begin position="331"/>
        <end position="351"/>
    </location>
</feature>
<dbReference type="InterPro" id="IPR000276">
    <property type="entry name" value="GPCR_Rhodpsn"/>
</dbReference>
<evidence type="ECO:0000313" key="12">
    <source>
        <dbReference type="EMBL" id="CAF1024712.1"/>
    </source>
</evidence>
<proteinExistence type="inferred from homology"/>
<feature type="transmembrane region" description="Helical" evidence="10">
    <location>
        <begin position="463"/>
        <end position="490"/>
    </location>
</feature>
<organism evidence="12 13">
    <name type="scientific">Adineta ricciae</name>
    <name type="common">Rotifer</name>
    <dbReference type="NCBI Taxonomy" id="249248"/>
    <lineage>
        <taxon>Eukaryota</taxon>
        <taxon>Metazoa</taxon>
        <taxon>Spiralia</taxon>
        <taxon>Gnathifera</taxon>
        <taxon>Rotifera</taxon>
        <taxon>Eurotatoria</taxon>
        <taxon>Bdelloidea</taxon>
        <taxon>Adinetida</taxon>
        <taxon>Adinetidae</taxon>
        <taxon>Adineta</taxon>
    </lineage>
</organism>
<reference evidence="12" key="1">
    <citation type="submission" date="2021-02" db="EMBL/GenBank/DDBJ databases">
        <authorList>
            <person name="Nowell W R."/>
        </authorList>
    </citation>
    <scope>NUCLEOTIDE SEQUENCE</scope>
</reference>
<comment type="caution">
    <text evidence="12">The sequence shown here is derived from an EMBL/GenBank/DDBJ whole genome shotgun (WGS) entry which is preliminary data.</text>
</comment>
<protein>
    <recommendedName>
        <fullName evidence="11">G-protein coupled receptors family 1 profile domain-containing protein</fullName>
    </recommendedName>
</protein>
<name>A0A814IJA2_ADIRI</name>
<keyword evidence="2 8" id="KW-0812">Transmembrane</keyword>
<keyword evidence="3 10" id="KW-1133">Transmembrane helix</keyword>
<evidence type="ECO:0000256" key="6">
    <source>
        <dbReference type="ARBA" id="ARBA00023170"/>
    </source>
</evidence>
<dbReference type="AlphaFoldDB" id="A0A814IJA2"/>
<dbReference type="InterPro" id="IPR017452">
    <property type="entry name" value="GPCR_Rhodpsn_7TM"/>
</dbReference>
<dbReference type="EMBL" id="CAJNOR010000865">
    <property type="protein sequence ID" value="CAF1024712.1"/>
    <property type="molecule type" value="Genomic_DNA"/>
</dbReference>
<feature type="transmembrane region" description="Helical" evidence="10">
    <location>
        <begin position="158"/>
        <end position="183"/>
    </location>
</feature>
<comment type="similarity">
    <text evidence="8">Belongs to the G-protein coupled receptor 1 family.</text>
</comment>
<keyword evidence="7 8" id="KW-0807">Transducer</keyword>
<dbReference type="GO" id="GO:0005886">
    <property type="term" value="C:plasma membrane"/>
    <property type="evidence" value="ECO:0007669"/>
    <property type="project" value="TreeGrafter"/>
</dbReference>
<dbReference type="SUPFAM" id="SSF81321">
    <property type="entry name" value="Family A G protein-coupled receptor-like"/>
    <property type="match status" value="1"/>
</dbReference>
<evidence type="ECO:0000256" key="4">
    <source>
        <dbReference type="ARBA" id="ARBA00023040"/>
    </source>
</evidence>
<dbReference type="GO" id="GO:0004930">
    <property type="term" value="F:G protein-coupled receptor activity"/>
    <property type="evidence" value="ECO:0007669"/>
    <property type="project" value="UniProtKB-KW"/>
</dbReference>
<feature type="transmembrane region" description="Helical" evidence="10">
    <location>
        <begin position="116"/>
        <end position="138"/>
    </location>
</feature>
<dbReference type="PANTHER" id="PTHR24243:SF230">
    <property type="entry name" value="G-PROTEIN COUPLED RECEPTORS FAMILY 1 PROFILE DOMAIN-CONTAINING PROTEIN"/>
    <property type="match status" value="1"/>
</dbReference>
<accession>A0A814IJA2</accession>
<feature type="transmembrane region" description="Helical" evidence="10">
    <location>
        <begin position="416"/>
        <end position="443"/>
    </location>
</feature>
<evidence type="ECO:0000313" key="13">
    <source>
        <dbReference type="Proteomes" id="UP000663828"/>
    </source>
</evidence>
<evidence type="ECO:0000256" key="2">
    <source>
        <dbReference type="ARBA" id="ARBA00022692"/>
    </source>
</evidence>
<keyword evidence="13" id="KW-1185">Reference proteome</keyword>
<evidence type="ECO:0000256" key="5">
    <source>
        <dbReference type="ARBA" id="ARBA00023136"/>
    </source>
</evidence>
<keyword evidence="6 8" id="KW-0675">Receptor</keyword>
<dbReference type="Proteomes" id="UP000663828">
    <property type="component" value="Unassembled WGS sequence"/>
</dbReference>
<evidence type="ECO:0000256" key="10">
    <source>
        <dbReference type="SAM" id="Phobius"/>
    </source>
</evidence>
<dbReference type="PRINTS" id="PR00237">
    <property type="entry name" value="GPCRRHODOPSN"/>
</dbReference>
<dbReference type="PROSITE" id="PS00237">
    <property type="entry name" value="G_PROTEIN_RECEP_F1_1"/>
    <property type="match status" value="1"/>
</dbReference>
<evidence type="ECO:0000256" key="8">
    <source>
        <dbReference type="RuleBase" id="RU000688"/>
    </source>
</evidence>
<feature type="transmembrane region" description="Helical" evidence="10">
    <location>
        <begin position="82"/>
        <end position="104"/>
    </location>
</feature>
<feature type="transmembrane region" description="Helical" evidence="10">
    <location>
        <begin position="266"/>
        <end position="289"/>
    </location>
</feature>
<feature type="domain" description="G-protein coupled receptors family 1 profile" evidence="11">
    <location>
        <begin position="95"/>
        <end position="487"/>
    </location>
</feature>
<evidence type="ECO:0000256" key="7">
    <source>
        <dbReference type="ARBA" id="ARBA00023224"/>
    </source>
</evidence>
<comment type="subcellular location">
    <subcellularLocation>
        <location evidence="1">Membrane</location>
        <topology evidence="1">Multi-pass membrane protein</topology>
    </subcellularLocation>
</comment>
<evidence type="ECO:0000256" key="1">
    <source>
        <dbReference type="ARBA" id="ARBA00004141"/>
    </source>
</evidence>
<dbReference type="PANTHER" id="PTHR24243">
    <property type="entry name" value="G-PROTEIN COUPLED RECEPTOR"/>
    <property type="match status" value="1"/>
</dbReference>
<evidence type="ECO:0000256" key="3">
    <source>
        <dbReference type="ARBA" id="ARBA00022989"/>
    </source>
</evidence>
<keyword evidence="5 10" id="KW-0472">Membrane</keyword>
<dbReference type="PROSITE" id="PS50262">
    <property type="entry name" value="G_PROTEIN_RECEP_F1_2"/>
    <property type="match status" value="1"/>
</dbReference>
<dbReference type="Gene3D" id="1.20.1070.10">
    <property type="entry name" value="Rhodopsin 7-helix transmembrane proteins"/>
    <property type="match status" value="1"/>
</dbReference>